<dbReference type="HOGENOM" id="CLU_044951_1_2_4"/>
<dbReference type="PROSITE" id="PS51833">
    <property type="entry name" value="HDOD"/>
    <property type="match status" value="1"/>
</dbReference>
<dbReference type="Proteomes" id="UP000011021">
    <property type="component" value="Unassembled WGS sequence"/>
</dbReference>
<dbReference type="STRING" id="887898.HMPREF0551_1252"/>
<organism evidence="2 3">
    <name type="scientific">Lautropia mirabilis ATCC 51599</name>
    <dbReference type="NCBI Taxonomy" id="887898"/>
    <lineage>
        <taxon>Bacteria</taxon>
        <taxon>Pseudomonadati</taxon>
        <taxon>Pseudomonadota</taxon>
        <taxon>Betaproteobacteria</taxon>
        <taxon>Burkholderiales</taxon>
        <taxon>Burkholderiaceae</taxon>
        <taxon>Lautropia</taxon>
    </lineage>
</organism>
<dbReference type="PANTHER" id="PTHR33525">
    <property type="match status" value="1"/>
</dbReference>
<sequence>MSLSSLLIGYRPVIDRDRRIMALQVRFASLGEEPTRLSDLYRLMAGDRPLQSHTLLLSAPQAEFDAGLGDLEPTPGLWLEVPATVAEDPEHQQMLLLLHDRGMGMVLQGTPATQLPEELLAVFRLAMVDVEDERRGKEGEPDTGLIRPRTRRNTAVVQSGVDSLPLMEQAFSMGAYAVCGWQIPPLVPSDSVVGSADYLGVLRLLSMVDRDASLREIEAVVRQEPEIAFRLLQHIDSMGFGLSVPVQNFQQAVMFMGYQGLRRWLSLMLVSVSADESRRPLMLASFRRGLILEQLVGHGADSELREEMFLLGVFSLLDRALGQPFSKLLAKVRVPDAVREALVKGTGPHVPLLRVVESIEQGPTPDVLVWLENSHLGLDACNRAILATLRVVEV</sequence>
<comment type="caution">
    <text evidence="2">The sequence shown here is derived from an EMBL/GenBank/DDBJ whole genome shotgun (WGS) entry which is preliminary data.</text>
</comment>
<evidence type="ECO:0000313" key="3">
    <source>
        <dbReference type="Proteomes" id="UP000011021"/>
    </source>
</evidence>
<feature type="domain" description="HDOD" evidence="1">
    <location>
        <begin position="194"/>
        <end position="378"/>
    </location>
</feature>
<protein>
    <submittedName>
        <fullName evidence="2">HDOD domain protein</fullName>
    </submittedName>
</protein>
<gene>
    <name evidence="2" type="ORF">HMPREF0551_1252</name>
</gene>
<name>E7RX39_9BURK</name>
<dbReference type="eggNOG" id="COG3434">
    <property type="taxonomic scope" value="Bacteria"/>
</dbReference>
<dbReference type="RefSeq" id="WP_005673509.1">
    <property type="nucleotide sequence ID" value="NZ_CP146288.1"/>
</dbReference>
<dbReference type="PANTHER" id="PTHR33525:SF4">
    <property type="entry name" value="CYCLIC DI-GMP PHOSPHODIESTERASE CDGJ"/>
    <property type="match status" value="1"/>
</dbReference>
<accession>E7RX39</accession>
<proteinExistence type="predicted"/>
<dbReference type="Gene3D" id="1.10.3210.10">
    <property type="entry name" value="Hypothetical protein af1432"/>
    <property type="match status" value="1"/>
</dbReference>
<keyword evidence="3" id="KW-1185">Reference proteome</keyword>
<reference evidence="2 3" key="1">
    <citation type="submission" date="2010-12" db="EMBL/GenBank/DDBJ databases">
        <authorList>
            <person name="Muzny D."/>
            <person name="Qin X."/>
            <person name="Deng J."/>
            <person name="Jiang H."/>
            <person name="Liu Y."/>
            <person name="Qu J."/>
            <person name="Song X.-Z."/>
            <person name="Zhang L."/>
            <person name="Thornton R."/>
            <person name="Coyle M."/>
            <person name="Francisco L."/>
            <person name="Jackson L."/>
            <person name="Javaid M."/>
            <person name="Korchina V."/>
            <person name="Kovar C."/>
            <person name="Mata R."/>
            <person name="Mathew T."/>
            <person name="Ngo R."/>
            <person name="Nguyen L."/>
            <person name="Nguyen N."/>
            <person name="Okwuonu G."/>
            <person name="Ongeri F."/>
            <person name="Pham C."/>
            <person name="Simmons D."/>
            <person name="Wilczek-Boney K."/>
            <person name="Hale W."/>
            <person name="Jakkamsetti A."/>
            <person name="Pham P."/>
            <person name="Ruth R."/>
            <person name="San Lucas F."/>
            <person name="Warren J."/>
            <person name="Zhang J."/>
            <person name="Zhao Z."/>
            <person name="Zhou C."/>
            <person name="Zhu D."/>
            <person name="Lee S."/>
            <person name="Bess C."/>
            <person name="Blankenburg K."/>
            <person name="Forbes L."/>
            <person name="Fu Q."/>
            <person name="Gubbala S."/>
            <person name="Hirani K."/>
            <person name="Jayaseelan J.C."/>
            <person name="Lara F."/>
            <person name="Munidasa M."/>
            <person name="Palculict T."/>
            <person name="Patil S."/>
            <person name="Pu L.-L."/>
            <person name="Saada N."/>
            <person name="Tang L."/>
            <person name="Weissenberger G."/>
            <person name="Zhu Y."/>
            <person name="Hemphill L."/>
            <person name="Shang Y."/>
            <person name="Youmans B."/>
            <person name="Ayvaz T."/>
            <person name="Ross M."/>
            <person name="Santibanez J."/>
            <person name="Aqrawi P."/>
            <person name="Gross S."/>
            <person name="Joshi V."/>
            <person name="Fowler G."/>
            <person name="Nazareth L."/>
            <person name="Reid J."/>
            <person name="Worley K."/>
            <person name="Petrosino J."/>
            <person name="Highlander S."/>
            <person name="Gibbs R."/>
        </authorList>
    </citation>
    <scope>NUCLEOTIDE SEQUENCE [LARGE SCALE GENOMIC DNA]</scope>
    <source>
        <strain evidence="2 3">ATCC 51599</strain>
    </source>
</reference>
<dbReference type="EMBL" id="AEQP01000006">
    <property type="protein sequence ID" value="EFV95030.1"/>
    <property type="molecule type" value="Genomic_DNA"/>
</dbReference>
<dbReference type="AlphaFoldDB" id="E7RX39"/>
<dbReference type="SUPFAM" id="SSF109604">
    <property type="entry name" value="HD-domain/PDEase-like"/>
    <property type="match status" value="1"/>
</dbReference>
<dbReference type="InterPro" id="IPR052340">
    <property type="entry name" value="RNase_Y/CdgJ"/>
</dbReference>
<evidence type="ECO:0000259" key="1">
    <source>
        <dbReference type="PROSITE" id="PS51833"/>
    </source>
</evidence>
<dbReference type="Pfam" id="PF08668">
    <property type="entry name" value="HDOD"/>
    <property type="match status" value="1"/>
</dbReference>
<evidence type="ECO:0000313" key="2">
    <source>
        <dbReference type="EMBL" id="EFV95030.1"/>
    </source>
</evidence>
<dbReference type="InterPro" id="IPR013976">
    <property type="entry name" value="HDOD"/>
</dbReference>